<protein>
    <submittedName>
        <fullName evidence="9">Possible N(Pi)-phosphohistidine--sugar phosphotransferase</fullName>
        <ecNumber evidence="9">2.7.1.69</ecNumber>
    </submittedName>
</protein>
<dbReference type="InterPro" id="IPR004720">
    <property type="entry name" value="PTS_IIB_sorbose-sp"/>
</dbReference>
<evidence type="ECO:0000256" key="3">
    <source>
        <dbReference type="ARBA" id="ARBA00022490"/>
    </source>
</evidence>
<evidence type="ECO:0000256" key="1">
    <source>
        <dbReference type="ARBA" id="ARBA00004496"/>
    </source>
</evidence>
<proteinExistence type="predicted"/>
<evidence type="ECO:0000256" key="5">
    <source>
        <dbReference type="ARBA" id="ARBA00022679"/>
    </source>
</evidence>
<dbReference type="InterPro" id="IPR036667">
    <property type="entry name" value="PTS_IIB_sorbose-sp_sf"/>
</dbReference>
<keyword evidence="5 9" id="KW-0808">Transferase</keyword>
<dbReference type="PROSITE" id="PS51101">
    <property type="entry name" value="PTS_EIIB_TYPE_4"/>
    <property type="match status" value="1"/>
</dbReference>
<evidence type="ECO:0000256" key="4">
    <source>
        <dbReference type="ARBA" id="ARBA00022597"/>
    </source>
</evidence>
<keyword evidence="2" id="KW-0813">Transport</keyword>
<dbReference type="Pfam" id="PF03830">
    <property type="entry name" value="PTSIIB_sorb"/>
    <property type="match status" value="1"/>
</dbReference>
<dbReference type="Gene3D" id="3.40.35.10">
    <property type="entry name" value="Phosphotransferase system, sorbose subfamily IIB component"/>
    <property type="match status" value="1"/>
</dbReference>
<dbReference type="OrthoDB" id="9788818at2"/>
<dbReference type="EMBL" id="CAKD01000005">
    <property type="protein sequence ID" value="CCI84539.1"/>
    <property type="molecule type" value="Genomic_DNA"/>
</dbReference>
<comment type="subcellular location">
    <subcellularLocation>
        <location evidence="1">Cytoplasm</location>
    </subcellularLocation>
</comment>
<dbReference type="GO" id="GO:0009401">
    <property type="term" value="P:phosphoenolpyruvate-dependent sugar phosphotransferase system"/>
    <property type="evidence" value="ECO:0007669"/>
    <property type="project" value="UniProtKB-KW"/>
</dbReference>
<sequence length="161" mass="18030">MNIVGVRIDGRLVHGQVANLWTPKLQVDRIIVIDDAASTDDIQKSGLRMATPMTTRLSVLNYKVAADHINNERYGKQRVFLVAKKPQEYLKLLNEGVQLKSINVGTMSQTPTTKAVTKQINVEQEDIEVFDEIAKKGVELTAQLTPSDESHDFMKLLDAVR</sequence>
<dbReference type="PATRIC" id="fig|1423790.3.peg.1540"/>
<keyword evidence="4" id="KW-0762">Sugar transport</keyword>
<name>I7KKJ3_9LACO</name>
<dbReference type="eggNOG" id="COG3444">
    <property type="taxonomic scope" value="Bacteria"/>
</dbReference>
<keyword evidence="6" id="KW-0598">Phosphotransferase system</keyword>
<evidence type="ECO:0000259" key="8">
    <source>
        <dbReference type="PROSITE" id="PS51101"/>
    </source>
</evidence>
<organism evidence="9 10">
    <name type="scientific">Lactobacillus pasteurii DSM 23907 = CRBIP 24.76</name>
    <dbReference type="NCBI Taxonomy" id="1423790"/>
    <lineage>
        <taxon>Bacteria</taxon>
        <taxon>Bacillati</taxon>
        <taxon>Bacillota</taxon>
        <taxon>Bacilli</taxon>
        <taxon>Lactobacillales</taxon>
        <taxon>Lactobacillaceae</taxon>
        <taxon>Lactobacillus</taxon>
    </lineage>
</organism>
<comment type="caution">
    <text evidence="9">The sequence shown here is derived from an EMBL/GenBank/DDBJ whole genome shotgun (WGS) entry which is preliminary data.</text>
</comment>
<accession>I7KKJ3</accession>
<evidence type="ECO:0000256" key="6">
    <source>
        <dbReference type="ARBA" id="ARBA00022683"/>
    </source>
</evidence>
<gene>
    <name evidence="9" type="ORF">BN53_00180</name>
</gene>
<keyword evidence="7" id="KW-0418">Kinase</keyword>
<evidence type="ECO:0000313" key="10">
    <source>
        <dbReference type="Proteomes" id="UP000009311"/>
    </source>
</evidence>
<dbReference type="STRING" id="1423790.BN53_00180"/>
<dbReference type="Proteomes" id="UP000009311">
    <property type="component" value="Unassembled WGS sequence"/>
</dbReference>
<dbReference type="SUPFAM" id="SSF52728">
    <property type="entry name" value="PTS IIb component"/>
    <property type="match status" value="1"/>
</dbReference>
<dbReference type="GO" id="GO:0016301">
    <property type="term" value="F:kinase activity"/>
    <property type="evidence" value="ECO:0007669"/>
    <property type="project" value="UniProtKB-KW"/>
</dbReference>
<keyword evidence="3" id="KW-0963">Cytoplasm</keyword>
<reference evidence="9 10" key="1">
    <citation type="submission" date="2012-06" db="EMBL/GenBank/DDBJ databases">
        <title>Draft Genome Sequence of Lactobacillus pasteurii CRBIP 24.76T.</title>
        <authorList>
            <person name="Cousin S."/>
            <person name="Bouchier C."/>
            <person name="Loux V."/>
            <person name="Ma L."/>
            <person name="Creno S."/>
            <person name="Bizet C."/>
            <person name="Clermont D."/>
        </authorList>
    </citation>
    <scope>NUCLEOTIDE SEQUENCE [LARGE SCALE GENOMIC DNA]</scope>
    <source>
        <strain evidence="10">CRBIP 24.76T</strain>
    </source>
</reference>
<keyword evidence="10" id="KW-1185">Reference proteome</keyword>
<dbReference type="AlphaFoldDB" id="I7KKJ3"/>
<dbReference type="GO" id="GO:0005737">
    <property type="term" value="C:cytoplasm"/>
    <property type="evidence" value="ECO:0007669"/>
    <property type="project" value="UniProtKB-SubCell"/>
</dbReference>
<feature type="domain" description="PTS EIIB type-4" evidence="8">
    <location>
        <begin position="1"/>
        <end position="161"/>
    </location>
</feature>
<evidence type="ECO:0000256" key="7">
    <source>
        <dbReference type="ARBA" id="ARBA00022777"/>
    </source>
</evidence>
<dbReference type="RefSeq" id="WP_009559091.1">
    <property type="nucleotide sequence ID" value="NZ_AYZN01000005.1"/>
</dbReference>
<evidence type="ECO:0000313" key="9">
    <source>
        <dbReference type="EMBL" id="CCI84539.1"/>
    </source>
</evidence>
<dbReference type="GO" id="GO:0008982">
    <property type="term" value="F:protein-N(PI)-phosphohistidine-sugar phosphotransferase activity"/>
    <property type="evidence" value="ECO:0007669"/>
    <property type="project" value="InterPro"/>
</dbReference>
<dbReference type="EC" id="2.7.1.69" evidence="9"/>
<evidence type="ECO:0000256" key="2">
    <source>
        <dbReference type="ARBA" id="ARBA00022448"/>
    </source>
</evidence>